<keyword evidence="2" id="KW-0560">Oxidoreductase</keyword>
<dbReference type="EMBL" id="LGVV01000072">
    <property type="protein sequence ID" value="KNX40059.1"/>
    <property type="molecule type" value="Genomic_DNA"/>
</dbReference>
<dbReference type="PANTHER" id="PTHR43491">
    <property type="entry name" value="UDP-N-ACETYL-D-MANNOSAMINE DEHYDROGENASE"/>
    <property type="match status" value="1"/>
</dbReference>
<dbReference type="InterPro" id="IPR017476">
    <property type="entry name" value="UDP-Glc/GDP-Man"/>
</dbReference>
<dbReference type="PANTHER" id="PTHR43491:SF1">
    <property type="entry name" value="UDP-N-ACETYL-D-MANNOSAMINE DEHYDROGENASE"/>
    <property type="match status" value="1"/>
</dbReference>
<reference evidence="3" key="1">
    <citation type="submission" date="2015-07" db="EMBL/GenBank/DDBJ databases">
        <title>Draft Genome Sequence of Roseovarius tolerans EL-164, a producer of N-Acylated Alanine Methyl Esters (NAMEs).</title>
        <authorList>
            <person name="Voget S."/>
            <person name="Bruns H."/>
            <person name="Wagner-Doebler I."/>
            <person name="Schulz S."/>
            <person name="Daniel R."/>
        </authorList>
    </citation>
    <scope>NUCLEOTIDE SEQUENCE [LARGE SCALE GENOMIC DNA]</scope>
    <source>
        <strain evidence="3">EL-164</strain>
    </source>
</reference>
<dbReference type="PATRIC" id="fig|74031.6.peg.3469"/>
<dbReference type="PIRSF" id="PIRSF500136">
    <property type="entry name" value="UDP_ManNAc_DH"/>
    <property type="match status" value="1"/>
</dbReference>
<dbReference type="InterPro" id="IPR014027">
    <property type="entry name" value="UDP-Glc/GDP-Man_DH_C"/>
</dbReference>
<feature type="domain" description="UDP-glucose/GDP-mannose dehydrogenase C-terminal" evidence="1">
    <location>
        <begin position="100"/>
        <end position="200"/>
    </location>
</feature>
<dbReference type="GO" id="GO:0000271">
    <property type="term" value="P:polysaccharide biosynthetic process"/>
    <property type="evidence" value="ECO:0007669"/>
    <property type="project" value="InterPro"/>
</dbReference>
<dbReference type="Pfam" id="PF00984">
    <property type="entry name" value="UDPG_MGDP_dh"/>
    <property type="match status" value="1"/>
</dbReference>
<dbReference type="InterPro" id="IPR014026">
    <property type="entry name" value="UDP-Glc/GDP-Man_DH_dimer"/>
</dbReference>
<comment type="caution">
    <text evidence="2">The sequence shown here is derived from an EMBL/GenBank/DDBJ whole genome shotgun (WGS) entry which is preliminary data.</text>
</comment>
<organism evidence="2 3">
    <name type="scientific">Roseovarius tolerans</name>
    <dbReference type="NCBI Taxonomy" id="74031"/>
    <lineage>
        <taxon>Bacteria</taxon>
        <taxon>Pseudomonadati</taxon>
        <taxon>Pseudomonadota</taxon>
        <taxon>Alphaproteobacteria</taxon>
        <taxon>Rhodobacterales</taxon>
        <taxon>Roseobacteraceae</taxon>
        <taxon>Roseovarius</taxon>
    </lineage>
</organism>
<sequence>MNELKVIFDAMDIDVWEVIDGAATKPFGFMPFYPGPGLGGHCIPIDPFYLTWKAREYHLSTRFIELAGEINSNMPDYVVSKLREVLDRRLGIGLSRSRIMIMGIAYKKNIPDMRESPSVRLLSLLRAAGAQVAFHDPHVPEIPRMREYSELKGYKSIPFAEIDPTDFDAILIATDHDAIDYAALAAMNLPIIDTRNAMQRRNLPMENVAKA</sequence>
<dbReference type="GO" id="GO:0051287">
    <property type="term" value="F:NAD binding"/>
    <property type="evidence" value="ECO:0007669"/>
    <property type="project" value="InterPro"/>
</dbReference>
<dbReference type="SMART" id="SM00984">
    <property type="entry name" value="UDPG_MGDP_dh_C"/>
    <property type="match status" value="1"/>
</dbReference>
<dbReference type="Proteomes" id="UP000037046">
    <property type="component" value="Unassembled WGS sequence"/>
</dbReference>
<dbReference type="InterPro" id="IPR028359">
    <property type="entry name" value="UDP_ManNAc/GlcNAc_DH"/>
</dbReference>
<keyword evidence="3" id="KW-1185">Reference proteome</keyword>
<dbReference type="Pfam" id="PF03720">
    <property type="entry name" value="UDPG_MGDP_dh_C"/>
    <property type="match status" value="1"/>
</dbReference>
<evidence type="ECO:0000259" key="1">
    <source>
        <dbReference type="SMART" id="SM00984"/>
    </source>
</evidence>
<dbReference type="Gene3D" id="3.40.50.720">
    <property type="entry name" value="NAD(P)-binding Rossmann-like Domain"/>
    <property type="match status" value="1"/>
</dbReference>
<dbReference type="InterPro" id="IPR008927">
    <property type="entry name" value="6-PGluconate_DH-like_C_sf"/>
</dbReference>
<gene>
    <name evidence="2" type="primary">wbpA</name>
    <name evidence="2" type="ORF">ROTO_33900</name>
</gene>
<name>A0A0L6CQL1_9RHOB</name>
<dbReference type="EC" id="1.1.1.136" evidence="2"/>
<dbReference type="GO" id="GO:0047004">
    <property type="term" value="F:UDP-N-acetylglucosamine 6-dehydrogenase activity"/>
    <property type="evidence" value="ECO:0007669"/>
    <property type="project" value="UniProtKB-EC"/>
</dbReference>
<dbReference type="SUPFAM" id="SSF48179">
    <property type="entry name" value="6-phosphogluconate dehydrogenase C-terminal domain-like"/>
    <property type="match status" value="1"/>
</dbReference>
<dbReference type="GO" id="GO:0016628">
    <property type="term" value="F:oxidoreductase activity, acting on the CH-CH group of donors, NAD or NADP as acceptor"/>
    <property type="evidence" value="ECO:0007669"/>
    <property type="project" value="InterPro"/>
</dbReference>
<proteinExistence type="predicted"/>
<evidence type="ECO:0000313" key="3">
    <source>
        <dbReference type="Proteomes" id="UP000037046"/>
    </source>
</evidence>
<dbReference type="PIRSF" id="PIRSF000124">
    <property type="entry name" value="UDPglc_GDPman_dh"/>
    <property type="match status" value="1"/>
</dbReference>
<evidence type="ECO:0000313" key="2">
    <source>
        <dbReference type="EMBL" id="KNX40059.1"/>
    </source>
</evidence>
<protein>
    <submittedName>
        <fullName evidence="2">UDP-N-acetyl-D-glucosamine 6-dehydrogenase</fullName>
        <ecNumber evidence="2">1.1.1.136</ecNumber>
    </submittedName>
</protein>
<dbReference type="SUPFAM" id="SSF52413">
    <property type="entry name" value="UDP-glucose/GDP-mannose dehydrogenase C-terminal domain"/>
    <property type="match status" value="1"/>
</dbReference>
<dbReference type="InterPro" id="IPR036220">
    <property type="entry name" value="UDP-Glc/GDP-Man_DH_C_sf"/>
</dbReference>
<dbReference type="AlphaFoldDB" id="A0A0L6CQL1"/>
<accession>A0A0L6CQL1</accession>